<dbReference type="RefSeq" id="WP_167941108.1">
    <property type="nucleotide sequence ID" value="NZ_JAATJA010000002.1"/>
</dbReference>
<protein>
    <submittedName>
        <fullName evidence="2">Ni,Fe-hydrogenase III component G</fullName>
    </submittedName>
</protein>
<accession>A0A846QRJ8</accession>
<evidence type="ECO:0000313" key="2">
    <source>
        <dbReference type="EMBL" id="NJB68005.1"/>
    </source>
</evidence>
<dbReference type="Pfam" id="PF00329">
    <property type="entry name" value="Complex1_30kDa"/>
    <property type="match status" value="1"/>
</dbReference>
<dbReference type="InterPro" id="IPR012179">
    <property type="entry name" value="NiFe-hyd_3_EchD"/>
</dbReference>
<dbReference type="AlphaFoldDB" id="A0A846QRJ8"/>
<sequence>MIENLKEVTKETVANEILMLKNDGYRLVAMSCTELDEDNVDILYHLDKDLELVNLRMKAEKAKPVPSVSGIYFCAMLAENEMRDQFALGFDGLVLDFNRTLFLDEEITVTQVPLCSNVKITKQ</sequence>
<evidence type="ECO:0000313" key="3">
    <source>
        <dbReference type="Proteomes" id="UP000580856"/>
    </source>
</evidence>
<dbReference type="EMBL" id="JAATJA010000002">
    <property type="protein sequence ID" value="NJB68005.1"/>
    <property type="molecule type" value="Genomic_DNA"/>
</dbReference>
<dbReference type="SUPFAM" id="SSF143243">
    <property type="entry name" value="Nqo5-like"/>
    <property type="match status" value="1"/>
</dbReference>
<name>A0A846QRJ8_9BACT</name>
<evidence type="ECO:0000259" key="1">
    <source>
        <dbReference type="Pfam" id="PF00329"/>
    </source>
</evidence>
<reference evidence="2 3" key="1">
    <citation type="submission" date="2020-03" db="EMBL/GenBank/DDBJ databases">
        <title>Genomic Encyclopedia of Type Strains, Phase IV (KMG-IV): sequencing the most valuable type-strain genomes for metagenomic binning, comparative biology and taxonomic classification.</title>
        <authorList>
            <person name="Goeker M."/>
        </authorList>
    </citation>
    <scope>NUCLEOTIDE SEQUENCE [LARGE SCALE GENOMIC DNA]</scope>
    <source>
        <strain evidence="2 3">DSM 24233</strain>
    </source>
</reference>
<dbReference type="GO" id="GO:0008137">
    <property type="term" value="F:NADH dehydrogenase (ubiquinone) activity"/>
    <property type="evidence" value="ECO:0007669"/>
    <property type="project" value="InterPro"/>
</dbReference>
<dbReference type="InterPro" id="IPR037232">
    <property type="entry name" value="NADH_quin_OxRdtase_su_C/D-like"/>
</dbReference>
<proteinExistence type="predicted"/>
<dbReference type="Proteomes" id="UP000580856">
    <property type="component" value="Unassembled WGS sequence"/>
</dbReference>
<gene>
    <name evidence="2" type="ORF">GGQ74_001678</name>
</gene>
<organism evidence="2 3">
    <name type="scientific">Desulfobaculum xiamenense</name>
    <dbReference type="NCBI Taxonomy" id="995050"/>
    <lineage>
        <taxon>Bacteria</taxon>
        <taxon>Pseudomonadati</taxon>
        <taxon>Thermodesulfobacteriota</taxon>
        <taxon>Desulfovibrionia</taxon>
        <taxon>Desulfovibrionales</taxon>
        <taxon>Desulfovibrionaceae</taxon>
        <taxon>Desulfobaculum</taxon>
    </lineage>
</organism>
<dbReference type="Gene3D" id="3.30.460.80">
    <property type="entry name" value="NADH:ubiquinone oxidoreductase, 30kDa subunit"/>
    <property type="match status" value="1"/>
</dbReference>
<comment type="caution">
    <text evidence="2">The sequence shown here is derived from an EMBL/GenBank/DDBJ whole genome shotgun (WGS) entry which is preliminary data.</text>
</comment>
<dbReference type="InterPro" id="IPR001268">
    <property type="entry name" value="NADH_UbQ_OxRdtase_30kDa_su"/>
</dbReference>
<dbReference type="PIRSF" id="PIRSF036585">
    <property type="entry name" value="EchD"/>
    <property type="match status" value="1"/>
</dbReference>
<keyword evidence="3" id="KW-1185">Reference proteome</keyword>
<feature type="domain" description="NADH:ubiquinone oxidoreductase 30kDa subunit" evidence="1">
    <location>
        <begin position="8"/>
        <end position="121"/>
    </location>
</feature>